<gene>
    <name evidence="11" type="ORF">OA86_04670</name>
</gene>
<evidence type="ECO:0000256" key="6">
    <source>
        <dbReference type="ARBA" id="ARBA00022747"/>
    </source>
</evidence>
<dbReference type="NCBIfam" id="TIGR00497">
    <property type="entry name" value="hsdM"/>
    <property type="match status" value="1"/>
</dbReference>
<evidence type="ECO:0000256" key="2">
    <source>
        <dbReference type="ARBA" id="ARBA00011900"/>
    </source>
</evidence>
<evidence type="ECO:0000259" key="9">
    <source>
        <dbReference type="Pfam" id="PF02384"/>
    </source>
</evidence>
<keyword evidence="4" id="KW-0808">Transferase</keyword>
<keyword evidence="11" id="KW-0378">Hydrolase</keyword>
<dbReference type="STRING" id="266749.SAMN05421876_102362"/>
<dbReference type="GO" id="GO:0004519">
    <property type="term" value="F:endonuclease activity"/>
    <property type="evidence" value="ECO:0007669"/>
    <property type="project" value="UniProtKB-KW"/>
</dbReference>
<reference evidence="11 12" key="1">
    <citation type="submission" date="2014-10" db="EMBL/GenBank/DDBJ databases">
        <title>Kaistella jeonii genome.</title>
        <authorList>
            <person name="Clayton J.T."/>
            <person name="Newman J.D."/>
        </authorList>
    </citation>
    <scope>NUCLEOTIDE SEQUENCE [LARGE SCALE GENOMIC DNA]</scope>
    <source>
        <strain evidence="11 12">DSM 17048</strain>
    </source>
</reference>
<dbReference type="Proteomes" id="UP000031473">
    <property type="component" value="Unassembled WGS sequence"/>
</dbReference>
<evidence type="ECO:0000256" key="8">
    <source>
        <dbReference type="SAM" id="Coils"/>
    </source>
</evidence>
<comment type="similarity">
    <text evidence="1">Belongs to the N(4)/N(6)-methyltransferase family.</text>
</comment>
<protein>
    <recommendedName>
        <fullName evidence="2">site-specific DNA-methyltransferase (adenine-specific)</fullName>
        <ecNumber evidence="2">2.1.1.72</ecNumber>
    </recommendedName>
</protein>
<dbReference type="AlphaFoldDB" id="A0A0C1CZQ5"/>
<name>A0A0C1CZQ5_9FLAO</name>
<keyword evidence="12" id="KW-1185">Reference proteome</keyword>
<feature type="coiled-coil region" evidence="8">
    <location>
        <begin position="521"/>
        <end position="548"/>
    </location>
</feature>
<dbReference type="EC" id="2.1.1.72" evidence="2"/>
<feature type="domain" description="N6 adenine-specific DNA methyltransferase N-terminal" evidence="10">
    <location>
        <begin position="9"/>
        <end position="95"/>
    </location>
</feature>
<evidence type="ECO:0000256" key="7">
    <source>
        <dbReference type="ARBA" id="ARBA00047942"/>
    </source>
</evidence>
<dbReference type="GO" id="GO:0032259">
    <property type="term" value="P:methylation"/>
    <property type="evidence" value="ECO:0007669"/>
    <property type="project" value="UniProtKB-KW"/>
</dbReference>
<evidence type="ECO:0000256" key="5">
    <source>
        <dbReference type="ARBA" id="ARBA00022691"/>
    </source>
</evidence>
<dbReference type="GO" id="GO:0008170">
    <property type="term" value="F:N-methyltransferase activity"/>
    <property type="evidence" value="ECO:0007669"/>
    <property type="project" value="InterPro"/>
</dbReference>
<dbReference type="PROSITE" id="PS00092">
    <property type="entry name" value="N6_MTASE"/>
    <property type="match status" value="1"/>
</dbReference>
<keyword evidence="11" id="KW-0255">Endonuclease</keyword>
<evidence type="ECO:0000256" key="1">
    <source>
        <dbReference type="ARBA" id="ARBA00006594"/>
    </source>
</evidence>
<dbReference type="Gene3D" id="1.20.1260.30">
    <property type="match status" value="1"/>
</dbReference>
<sequence length="562" mass="64296">MSEEQKRLLEQKLWDIANALRGKIDADAYRDYILGFIFYKYLSEKLYLKANSLLKGEEVEDYYLVKDEETLEAIKEETLESLGYFLEPEELFDFLVVRGQRVNNATTAIRGYSNILIRVNGNTKALGSVKTKVNEEDFEIELIDRPSSHIIEDLEAVLRKIEQSTMGTESQEDFDALFEDIDLASTKLGRTPDKRNEIVVEIITKLSEIDFKLEDINSDVLGDAYEYLIAKFASTAGKSAGEFYTPQQISKILAKIVTDKKQRLKNVYDPTCGSGSLLLRVAKETDVTEFFGQEMNRTTFNLARMNMLLHDVHYSRFDIENDDTLEEPKHLEQRFEAIVANPPFSAHWKADNNPLHNTDERFSQFGKLAPKTKADFAFLQHMYYQLSDNGTLASVFPHGILFRGSSEGLIRKYFIDKLNAIDAVIGLPGNLFYGTSIPACIIVLKKCRKVDDNIVFIDASAVGNYVKIGNQNELRDEDVERIVNAYYEREHIDKFCAIVSFADIKKNDYNLNVPRYVDVFEIEERIDIEEIAQKLKALEKEIIANDSELSKYCTELGISTPF</sequence>
<dbReference type="PRINTS" id="PR00507">
    <property type="entry name" value="N12N6MTFRASE"/>
</dbReference>
<dbReference type="GO" id="GO:0009307">
    <property type="term" value="P:DNA restriction-modification system"/>
    <property type="evidence" value="ECO:0007669"/>
    <property type="project" value="UniProtKB-KW"/>
</dbReference>
<keyword evidence="5" id="KW-0949">S-adenosyl-L-methionine</keyword>
<evidence type="ECO:0000259" key="10">
    <source>
        <dbReference type="Pfam" id="PF12161"/>
    </source>
</evidence>
<accession>A0A0C1CZQ5</accession>
<dbReference type="InterPro" id="IPR004546">
    <property type="entry name" value="Restrct_endonuc_T1M"/>
</dbReference>
<evidence type="ECO:0000313" key="12">
    <source>
        <dbReference type="Proteomes" id="UP000031473"/>
    </source>
</evidence>
<evidence type="ECO:0000256" key="3">
    <source>
        <dbReference type="ARBA" id="ARBA00022603"/>
    </source>
</evidence>
<dbReference type="RefSeq" id="WP_039349564.1">
    <property type="nucleotide sequence ID" value="NZ_FOLA01000002.1"/>
</dbReference>
<evidence type="ECO:0000256" key="4">
    <source>
        <dbReference type="ARBA" id="ARBA00022679"/>
    </source>
</evidence>
<keyword evidence="3" id="KW-0489">Methyltransferase</keyword>
<keyword evidence="6" id="KW-0680">Restriction system</keyword>
<proteinExistence type="inferred from homology"/>
<dbReference type="InterPro" id="IPR003356">
    <property type="entry name" value="DNA_methylase_A-5"/>
</dbReference>
<dbReference type="PANTHER" id="PTHR42933:SF1">
    <property type="entry name" value="SITE-SPECIFIC DNA-METHYLTRANSFERASE (ADENINE-SPECIFIC)"/>
    <property type="match status" value="1"/>
</dbReference>
<dbReference type="InterPro" id="IPR022749">
    <property type="entry name" value="D12N6_MeTrfase_N"/>
</dbReference>
<feature type="domain" description="DNA methylase adenine-specific" evidence="9">
    <location>
        <begin position="218"/>
        <end position="524"/>
    </location>
</feature>
<dbReference type="EMBL" id="JSYL01000002">
    <property type="protein sequence ID" value="KIA89911.1"/>
    <property type="molecule type" value="Genomic_DNA"/>
</dbReference>
<organism evidence="11 12">
    <name type="scientific">Kaistella jeonii</name>
    <dbReference type="NCBI Taxonomy" id="266749"/>
    <lineage>
        <taxon>Bacteria</taxon>
        <taxon>Pseudomonadati</taxon>
        <taxon>Bacteroidota</taxon>
        <taxon>Flavobacteriia</taxon>
        <taxon>Flavobacteriales</taxon>
        <taxon>Weeksellaceae</taxon>
        <taxon>Chryseobacterium group</taxon>
        <taxon>Kaistella</taxon>
    </lineage>
</organism>
<dbReference type="SUPFAM" id="SSF53335">
    <property type="entry name" value="S-adenosyl-L-methionine-dependent methyltransferases"/>
    <property type="match status" value="1"/>
</dbReference>
<dbReference type="OrthoDB" id="9814572at2"/>
<dbReference type="Pfam" id="PF02384">
    <property type="entry name" value="N6_Mtase"/>
    <property type="match status" value="1"/>
</dbReference>
<dbReference type="InterPro" id="IPR002052">
    <property type="entry name" value="DNA_methylase_N6_adenine_CS"/>
</dbReference>
<dbReference type="Pfam" id="PF12161">
    <property type="entry name" value="HsdM_N"/>
    <property type="match status" value="1"/>
</dbReference>
<dbReference type="Gene3D" id="3.40.50.150">
    <property type="entry name" value="Vaccinia Virus protein VP39"/>
    <property type="match status" value="1"/>
</dbReference>
<dbReference type="GO" id="GO:0003677">
    <property type="term" value="F:DNA binding"/>
    <property type="evidence" value="ECO:0007669"/>
    <property type="project" value="InterPro"/>
</dbReference>
<dbReference type="InterPro" id="IPR029063">
    <property type="entry name" value="SAM-dependent_MTases_sf"/>
</dbReference>
<keyword evidence="8" id="KW-0175">Coiled coil</keyword>
<keyword evidence="11" id="KW-0540">Nuclease</keyword>
<dbReference type="PANTHER" id="PTHR42933">
    <property type="entry name" value="SLR6095 PROTEIN"/>
    <property type="match status" value="1"/>
</dbReference>
<dbReference type="InterPro" id="IPR051537">
    <property type="entry name" value="DNA_Adenine_Mtase"/>
</dbReference>
<evidence type="ECO:0000313" key="11">
    <source>
        <dbReference type="EMBL" id="KIA89911.1"/>
    </source>
</evidence>
<dbReference type="InterPro" id="IPR038333">
    <property type="entry name" value="T1MK-like_N_sf"/>
</dbReference>
<comment type="catalytic activity">
    <reaction evidence="7">
        <text>a 2'-deoxyadenosine in DNA + S-adenosyl-L-methionine = an N(6)-methyl-2'-deoxyadenosine in DNA + S-adenosyl-L-homocysteine + H(+)</text>
        <dbReference type="Rhea" id="RHEA:15197"/>
        <dbReference type="Rhea" id="RHEA-COMP:12418"/>
        <dbReference type="Rhea" id="RHEA-COMP:12419"/>
        <dbReference type="ChEBI" id="CHEBI:15378"/>
        <dbReference type="ChEBI" id="CHEBI:57856"/>
        <dbReference type="ChEBI" id="CHEBI:59789"/>
        <dbReference type="ChEBI" id="CHEBI:90615"/>
        <dbReference type="ChEBI" id="CHEBI:90616"/>
        <dbReference type="EC" id="2.1.1.72"/>
    </reaction>
</comment>
<comment type="caution">
    <text evidence="11">The sequence shown here is derived from an EMBL/GenBank/DDBJ whole genome shotgun (WGS) entry which is preliminary data.</text>
</comment>
<dbReference type="GO" id="GO:0009007">
    <property type="term" value="F:site-specific DNA-methyltransferase (adenine-specific) activity"/>
    <property type="evidence" value="ECO:0007669"/>
    <property type="project" value="UniProtKB-EC"/>
</dbReference>